<feature type="region of interest" description="Disordered" evidence="1">
    <location>
        <begin position="870"/>
        <end position="993"/>
    </location>
</feature>
<dbReference type="Proteomes" id="UP001383192">
    <property type="component" value="Unassembled WGS sequence"/>
</dbReference>
<protein>
    <submittedName>
        <fullName evidence="2">SERTA domain-containing protein 3</fullName>
    </submittedName>
</protein>
<organism evidence="2 3">
    <name type="scientific">Paramarasmius palmivorus</name>
    <dbReference type="NCBI Taxonomy" id="297713"/>
    <lineage>
        <taxon>Eukaryota</taxon>
        <taxon>Fungi</taxon>
        <taxon>Dikarya</taxon>
        <taxon>Basidiomycota</taxon>
        <taxon>Agaricomycotina</taxon>
        <taxon>Agaricomycetes</taxon>
        <taxon>Agaricomycetidae</taxon>
        <taxon>Agaricales</taxon>
        <taxon>Marasmiineae</taxon>
        <taxon>Marasmiaceae</taxon>
        <taxon>Paramarasmius</taxon>
    </lineage>
</organism>
<accession>A0AAW0C0U0</accession>
<evidence type="ECO:0000313" key="2">
    <source>
        <dbReference type="EMBL" id="KAK7032063.1"/>
    </source>
</evidence>
<feature type="compositionally biased region" description="Polar residues" evidence="1">
    <location>
        <begin position="889"/>
        <end position="906"/>
    </location>
</feature>
<feature type="region of interest" description="Disordered" evidence="1">
    <location>
        <begin position="117"/>
        <end position="148"/>
    </location>
</feature>
<name>A0AAW0C0U0_9AGAR</name>
<sequence length="1167" mass="125801">MARRKKNNNTEKEPQKRGNPGIFQGEPLTVLERWVPEYVSSRGNRAPFWARFFGDWRTQFPPLTAAEQQLLAVLRKRLKIKPIDIDFPVEGDSSLLGMSIFLPFDTTNIESLEEIDEAEQVPPSHRGTTAVSAEERAPAANTTVNSTSEPALEPAVPVVEGNMSGDSTVAAAGNINQSGPTTTDATSIMEIDVVNGSAASAAPVAEMDASGGATATAIPVVERNASGSAGPTTTNASSIMDIDMVTASAAVAAAVADASSGATATDDPVCDRNTTSHDSALGNSDATAISQSPHGNSDATVTTQSPQDTSSSQIDVPGPSERAVSPEPGTSSKEKKVKQKNKRSKADNILIARGATDERLKTWFGTRAVKEKATTKDEGEVWGGLISHFNKDHGKAPRHIPDYKVYEAQEEYQAKIDARLTERFGDDTQGKQRLCQHVDVARELFDKESDETKERIHEAAEALYQTRREEYEKRVCGEGLTEEKHIPMLREQMGAKLKPLFEAVALATNTRISFVAVGYNDASDDDAFFCNVLTGTTPGPNPQKFNEWDPVGYKMHHILSFAEFVKACARLEKGYPAAPPQHPSDLVSACDETADISTPTVGDARNMASSTSLPTTSLPSFPAAMASSPSSSSAQARKYSSKDIDSGDDTPHSPTPDLSSDDDQNIPDDTVDYGECGIKLAPGRRMGKFLAAELRNTSRQERTKKMLVFSKYTQKELDREEHAAKQRFLSSMMDEDEGDEEDEDNDELPSAPRSKGKRKAKGKGKGKTKGKRKKLEEIELEEEEEEEEEPKLPKPKRQRIEHHASNTEEYPIPMSHSAYATPPSTQLPASSIIPDAEAGARVTATGTGNAQASASALISAAGDADVFATARSAGSATSTARAVARGAGQQSDGVTSANINVDTQSAPPSPAKAGSNAGVPAPSSQKPAFSQDVLVRPSILPPSQNSPCPTLPPPSSSPAKSTHSPRSSARFSTQSSNISSEPPLSTSPSSSTNQVPAWVQQMRTFLLSDISGSVWVQSVDAWEGLEGAYNFTTSRQALPTVKRPEAVNFWTKRARRLADPPPDSQGPKFGRQVSDWWDSMMPKWRKKADNGIWIKDGGGDWGPMRCPGLNGFLSVMACLRWWLIQESGGSIAEASSSWRAVLDDVCWVMQELKKNEEEPARKKARSG</sequence>
<feature type="compositionally biased region" description="Acidic residues" evidence="1">
    <location>
        <begin position="778"/>
        <end position="789"/>
    </location>
</feature>
<feature type="compositionally biased region" description="Acidic residues" evidence="1">
    <location>
        <begin position="659"/>
        <end position="672"/>
    </location>
</feature>
<feature type="compositionally biased region" description="Low complexity" evidence="1">
    <location>
        <begin position="957"/>
        <end position="968"/>
    </location>
</feature>
<gene>
    <name evidence="2" type="primary">RBT1_13</name>
    <name evidence="2" type="ORF">VNI00_013432</name>
</gene>
<evidence type="ECO:0000313" key="3">
    <source>
        <dbReference type="Proteomes" id="UP001383192"/>
    </source>
</evidence>
<feature type="compositionally biased region" description="Basic residues" evidence="1">
    <location>
        <begin position="754"/>
        <end position="773"/>
    </location>
</feature>
<feature type="region of interest" description="Disordered" evidence="1">
    <location>
        <begin position="597"/>
        <end position="676"/>
    </location>
</feature>
<feature type="compositionally biased region" description="Low complexity" evidence="1">
    <location>
        <begin position="300"/>
        <end position="313"/>
    </location>
</feature>
<feature type="region of interest" description="Disordered" evidence="1">
    <location>
        <begin position="1"/>
        <end position="23"/>
    </location>
</feature>
<feature type="region of interest" description="Disordered" evidence="1">
    <location>
        <begin position="260"/>
        <end position="347"/>
    </location>
</feature>
<dbReference type="AlphaFoldDB" id="A0AAW0C0U0"/>
<reference evidence="2 3" key="1">
    <citation type="submission" date="2024-01" db="EMBL/GenBank/DDBJ databases">
        <title>A draft genome for a cacao thread blight-causing isolate of Paramarasmius palmivorus.</title>
        <authorList>
            <person name="Baruah I.K."/>
            <person name="Bukari Y."/>
            <person name="Amoako-Attah I."/>
            <person name="Meinhardt L.W."/>
            <person name="Bailey B.A."/>
            <person name="Cohen S.P."/>
        </authorList>
    </citation>
    <scope>NUCLEOTIDE SEQUENCE [LARGE SCALE GENOMIC DNA]</scope>
    <source>
        <strain evidence="2 3">GH-12</strain>
    </source>
</reference>
<keyword evidence="3" id="KW-1185">Reference proteome</keyword>
<comment type="caution">
    <text evidence="2">The sequence shown here is derived from an EMBL/GenBank/DDBJ whole genome shotgun (WGS) entry which is preliminary data.</text>
</comment>
<dbReference type="EMBL" id="JAYKXP010000068">
    <property type="protein sequence ID" value="KAK7032063.1"/>
    <property type="molecule type" value="Genomic_DNA"/>
</dbReference>
<proteinExistence type="predicted"/>
<feature type="region of interest" description="Disordered" evidence="1">
    <location>
        <begin position="729"/>
        <end position="834"/>
    </location>
</feature>
<evidence type="ECO:0000256" key="1">
    <source>
        <dbReference type="SAM" id="MobiDB-lite"/>
    </source>
</evidence>
<feature type="compositionally biased region" description="Low complexity" evidence="1">
    <location>
        <begin position="609"/>
        <end position="638"/>
    </location>
</feature>
<feature type="compositionally biased region" description="Low complexity" evidence="1">
    <location>
        <begin position="870"/>
        <end position="888"/>
    </location>
</feature>
<feature type="compositionally biased region" description="Polar residues" evidence="1">
    <location>
        <begin position="969"/>
        <end position="978"/>
    </location>
</feature>
<feature type="compositionally biased region" description="Acidic residues" evidence="1">
    <location>
        <begin position="733"/>
        <end position="747"/>
    </location>
</feature>
<feature type="compositionally biased region" description="Polar residues" evidence="1">
    <location>
        <begin position="272"/>
        <end position="299"/>
    </location>
</feature>
<feature type="compositionally biased region" description="Low complexity" evidence="1">
    <location>
        <begin position="979"/>
        <end position="991"/>
    </location>
</feature>
<feature type="compositionally biased region" description="Basic and acidic residues" evidence="1">
    <location>
        <begin position="640"/>
        <end position="651"/>
    </location>
</feature>